<sequence>MSHSAMILTPASPQANDDDILSLFSPPPYANTPPYSEQVPQRPTLPKLVALPQTQTEFDASFVRAYPPSLQPFSVSVQEWMQFCDGLGIAMAGSPPLAVVNTVGKIIGFSPGPVAMITGTVMQVGAQVGTRLLSKSVTDKYLARANKEYFFPRGLSVRLCKTPAVRLLARPDNVPSPTSTLSQVAKTAQTVGLHLPIVRKIMARAMSPVDPIDRSKSTFERQIAALDCDGAIAELDFNVPPPKAPEGMSQKAQELESTMNQRRAKRREERAQRQIDDQRTSRNEEHRRSSAERPTKGERKEERKEEKRERKEERKEEKRERKEERKEDKRERKEERREDKRERKEEKKAMREERRDNRRVEREAKPVMQQINARKEQSAFEGLIWLVVLTNEQDAAIEHREVADSEYDSRAQAQGPAKYHDVDNKRVEVRDW</sequence>
<accession>A0A0D7BKW2</accession>
<protein>
    <submittedName>
        <fullName evidence="2">Uncharacterized protein</fullName>
    </submittedName>
</protein>
<evidence type="ECO:0000256" key="1">
    <source>
        <dbReference type="SAM" id="MobiDB-lite"/>
    </source>
</evidence>
<name>A0A0D7BKW2_9AGAR</name>
<evidence type="ECO:0000313" key="3">
    <source>
        <dbReference type="Proteomes" id="UP000054007"/>
    </source>
</evidence>
<dbReference type="AlphaFoldDB" id="A0A0D7BKW2"/>
<organism evidence="2 3">
    <name type="scientific">Cylindrobasidium torrendii FP15055 ss-10</name>
    <dbReference type="NCBI Taxonomy" id="1314674"/>
    <lineage>
        <taxon>Eukaryota</taxon>
        <taxon>Fungi</taxon>
        <taxon>Dikarya</taxon>
        <taxon>Basidiomycota</taxon>
        <taxon>Agaricomycotina</taxon>
        <taxon>Agaricomycetes</taxon>
        <taxon>Agaricomycetidae</taxon>
        <taxon>Agaricales</taxon>
        <taxon>Marasmiineae</taxon>
        <taxon>Physalacriaceae</taxon>
        <taxon>Cylindrobasidium</taxon>
    </lineage>
</organism>
<dbReference type="Proteomes" id="UP000054007">
    <property type="component" value="Unassembled WGS sequence"/>
</dbReference>
<feature type="region of interest" description="Disordered" evidence="1">
    <location>
        <begin position="404"/>
        <end position="423"/>
    </location>
</feature>
<proteinExistence type="predicted"/>
<dbReference type="PANTHER" id="PTHR38887">
    <property type="entry name" value="CHROMOSOME 21, WHOLE GENOME SHOTGUN SEQUENCE"/>
    <property type="match status" value="1"/>
</dbReference>
<keyword evidence="3" id="KW-1185">Reference proteome</keyword>
<dbReference type="InterPro" id="IPR053221">
    <property type="entry name" value="Burnettramic_acid_biosynth"/>
</dbReference>
<feature type="region of interest" description="Disordered" evidence="1">
    <location>
        <begin position="236"/>
        <end position="378"/>
    </location>
</feature>
<dbReference type="EMBL" id="KN880471">
    <property type="protein sequence ID" value="KIY70236.1"/>
    <property type="molecule type" value="Genomic_DNA"/>
</dbReference>
<evidence type="ECO:0000313" key="2">
    <source>
        <dbReference type="EMBL" id="KIY70236.1"/>
    </source>
</evidence>
<dbReference type="OrthoDB" id="3068835at2759"/>
<feature type="compositionally biased region" description="Polar residues" evidence="1">
    <location>
        <begin position="250"/>
        <end position="260"/>
    </location>
</feature>
<gene>
    <name evidence="2" type="ORF">CYLTODRAFT_442133</name>
</gene>
<reference evidence="2 3" key="1">
    <citation type="journal article" date="2015" name="Fungal Genet. Biol.">
        <title>Evolution of novel wood decay mechanisms in Agaricales revealed by the genome sequences of Fistulina hepatica and Cylindrobasidium torrendii.</title>
        <authorList>
            <person name="Floudas D."/>
            <person name="Held B.W."/>
            <person name="Riley R."/>
            <person name="Nagy L.G."/>
            <person name="Koehler G."/>
            <person name="Ransdell A.S."/>
            <person name="Younus H."/>
            <person name="Chow J."/>
            <person name="Chiniquy J."/>
            <person name="Lipzen A."/>
            <person name="Tritt A."/>
            <person name="Sun H."/>
            <person name="Haridas S."/>
            <person name="LaButti K."/>
            <person name="Ohm R.A."/>
            <person name="Kues U."/>
            <person name="Blanchette R.A."/>
            <person name="Grigoriev I.V."/>
            <person name="Minto R.E."/>
            <person name="Hibbett D.S."/>
        </authorList>
    </citation>
    <scope>NUCLEOTIDE SEQUENCE [LARGE SCALE GENOMIC DNA]</scope>
    <source>
        <strain evidence="2 3">FP15055 ss-10</strain>
    </source>
</reference>
<feature type="compositionally biased region" description="Basic and acidic residues" evidence="1">
    <location>
        <begin position="266"/>
        <end position="365"/>
    </location>
</feature>
<dbReference type="PANTHER" id="PTHR38887:SF1">
    <property type="entry name" value="RAS MODIFICATION PROTEIN ERF4"/>
    <property type="match status" value="1"/>
</dbReference>